<name>H5SD14_9BACT</name>
<dbReference type="PANTHER" id="PTHR30486">
    <property type="entry name" value="TWITCHING MOTILITY PROTEIN PILT"/>
    <property type="match status" value="1"/>
</dbReference>
<dbReference type="PANTHER" id="PTHR30486:SF15">
    <property type="entry name" value="TYPE II_IV SECRETION SYSTEM ATPASE"/>
    <property type="match status" value="1"/>
</dbReference>
<accession>H5SD14</accession>
<gene>
    <name evidence="3" type="ORF">HGMM_F12C05C33</name>
</gene>
<proteinExistence type="inferred from homology"/>
<reference evidence="3" key="2">
    <citation type="journal article" date="2012" name="PLoS ONE">
        <title>A Deeply Branching Thermophilic Bacterium with an Ancient Acetyl-CoA Pathway Dominates a Subsurface Ecosystem.</title>
        <authorList>
            <person name="Takami H."/>
            <person name="Noguchi H."/>
            <person name="Takaki Y."/>
            <person name="Uchiyama I."/>
            <person name="Toyoda A."/>
            <person name="Nishi S."/>
            <person name="Chee G.-J."/>
            <person name="Arai W."/>
            <person name="Nunoura T."/>
            <person name="Itoh T."/>
            <person name="Hattori M."/>
            <person name="Takai K."/>
        </authorList>
    </citation>
    <scope>NUCLEOTIDE SEQUENCE</scope>
</reference>
<feature type="domain" description="Bacterial type II secretion system protein E" evidence="2">
    <location>
        <begin position="83"/>
        <end position="361"/>
    </location>
</feature>
<evidence type="ECO:0000256" key="1">
    <source>
        <dbReference type="ARBA" id="ARBA00006611"/>
    </source>
</evidence>
<dbReference type="Gene3D" id="3.40.50.300">
    <property type="entry name" value="P-loop containing nucleotide triphosphate hydrolases"/>
    <property type="match status" value="1"/>
</dbReference>
<dbReference type="InterPro" id="IPR001482">
    <property type="entry name" value="T2SS/T4SS_dom"/>
</dbReference>
<organism evidence="3">
    <name type="scientific">uncultured Planctomycetota bacterium</name>
    <dbReference type="NCBI Taxonomy" id="120965"/>
    <lineage>
        <taxon>Bacteria</taxon>
        <taxon>Pseudomonadati</taxon>
        <taxon>Planctomycetota</taxon>
        <taxon>environmental samples</taxon>
    </lineage>
</organism>
<dbReference type="SUPFAM" id="SSF52540">
    <property type="entry name" value="P-loop containing nucleoside triphosphate hydrolases"/>
    <property type="match status" value="1"/>
</dbReference>
<sequence>MFHPGQSSAGPSPQQLQKLKADIHRKIVEMLDLSRLSRWGQERLRKEVRKLAQQLVENTPECKPFSPAEKERLVNEILDEAFGLGPLEPLMSDPSISDILVNGPHTVYVERHGRLEQVPICFADNEHLMQMIQRIVARVGRRLDEMSPMVDARLPDGSRVNAIAPPLALDGPVLSIRRFGMRLTAEQLIQNGTMPVEFLALLRAAVEARISMVISGGAGTGKTTLLNVLSRYIPPDERLVTIEDSAELKLQQPHVVRLETRPPNLEGVGEVRQRDLVRNALRMRPDRIIIGECRGPEALDMLQAMNTGHEGSLTTVHANDTRDALARLEMMVMMAGYEMPVPVIRQYIASAITFIVHLTRLKGGARKVTRISEVIGLRNRNYVVRDIFGFRQLGVRDGVAYGEFYATGKIPRCLERIRAAGIDLPESLFAKRSIPAEFEIVQTSPVAAAHPQRKEAEVSP</sequence>
<dbReference type="Pfam" id="PF00437">
    <property type="entry name" value="T2SSE"/>
    <property type="match status" value="1"/>
</dbReference>
<evidence type="ECO:0000313" key="3">
    <source>
        <dbReference type="EMBL" id="BAL54050.1"/>
    </source>
</evidence>
<protein>
    <submittedName>
        <fullName evidence="3">Secretion system protein TadA</fullName>
    </submittedName>
</protein>
<reference evidence="3" key="1">
    <citation type="journal article" date="2005" name="Environ. Microbiol.">
        <title>Genetic and functional properties of uncultivated thermophilic crenarchaeotes from a subsurface gold mine as revealed by analysis of genome fragments.</title>
        <authorList>
            <person name="Nunoura T."/>
            <person name="Hirayama H."/>
            <person name="Takami H."/>
            <person name="Oida H."/>
            <person name="Nishi S."/>
            <person name="Shimamura S."/>
            <person name="Suzuki Y."/>
            <person name="Inagaki F."/>
            <person name="Takai K."/>
            <person name="Nealson K.H."/>
            <person name="Horikoshi K."/>
        </authorList>
    </citation>
    <scope>NUCLEOTIDE SEQUENCE</scope>
</reference>
<dbReference type="InterPro" id="IPR050921">
    <property type="entry name" value="T4SS_GSP_E_ATPase"/>
</dbReference>
<dbReference type="AlphaFoldDB" id="H5SD14"/>
<dbReference type="Gene3D" id="3.30.450.380">
    <property type="match status" value="1"/>
</dbReference>
<dbReference type="CDD" id="cd01130">
    <property type="entry name" value="VirB11-like_ATPase"/>
    <property type="match status" value="1"/>
</dbReference>
<dbReference type="InterPro" id="IPR027417">
    <property type="entry name" value="P-loop_NTPase"/>
</dbReference>
<dbReference type="GO" id="GO:0016887">
    <property type="term" value="F:ATP hydrolysis activity"/>
    <property type="evidence" value="ECO:0007669"/>
    <property type="project" value="InterPro"/>
</dbReference>
<dbReference type="EMBL" id="AP011676">
    <property type="protein sequence ID" value="BAL54050.1"/>
    <property type="molecule type" value="Genomic_DNA"/>
</dbReference>
<evidence type="ECO:0000259" key="2">
    <source>
        <dbReference type="Pfam" id="PF00437"/>
    </source>
</evidence>
<comment type="similarity">
    <text evidence="1">Belongs to the GSP E family.</text>
</comment>